<dbReference type="PROSITE" id="PS01315">
    <property type="entry name" value="CDS"/>
    <property type="match status" value="1"/>
</dbReference>
<evidence type="ECO:0000256" key="1">
    <source>
        <dbReference type="ARBA" id="ARBA00001698"/>
    </source>
</evidence>
<feature type="transmembrane region" description="Helical" evidence="19">
    <location>
        <begin position="49"/>
        <end position="69"/>
    </location>
</feature>
<evidence type="ECO:0000256" key="15">
    <source>
        <dbReference type="ARBA" id="ARBA00023136"/>
    </source>
</evidence>
<dbReference type="PANTHER" id="PTHR46382">
    <property type="entry name" value="PHOSPHATIDATE CYTIDYLYLTRANSFERASE"/>
    <property type="match status" value="1"/>
</dbReference>
<evidence type="ECO:0000313" key="21">
    <source>
        <dbReference type="Proteomes" id="UP000594464"/>
    </source>
</evidence>
<evidence type="ECO:0000256" key="17">
    <source>
        <dbReference type="ARBA" id="ARBA00023264"/>
    </source>
</evidence>
<evidence type="ECO:0000256" key="5">
    <source>
        <dbReference type="ARBA" id="ARBA00010185"/>
    </source>
</evidence>
<evidence type="ECO:0000256" key="12">
    <source>
        <dbReference type="ARBA" id="ARBA00022695"/>
    </source>
</evidence>
<evidence type="ECO:0000256" key="7">
    <source>
        <dbReference type="ARBA" id="ARBA00019373"/>
    </source>
</evidence>
<evidence type="ECO:0000256" key="19">
    <source>
        <dbReference type="SAM" id="Phobius"/>
    </source>
</evidence>
<evidence type="ECO:0000256" key="3">
    <source>
        <dbReference type="ARBA" id="ARBA00005119"/>
    </source>
</evidence>
<sequence length="261" mass="28352">MIRIATSAVGIPVLLAILWYGGSLGFFLLVALAAVIANIEFHQMISHSGVGGFVVEGTLLAFLMVLNFYFGGVYFMEWIFISILTLFLAWFIREDNEKIALDQISFTLMGAMYTGGLLGFFLLIRQQPEGAQLIIFLLLIIWSGDALAYYVGRNFGRRPLAKTSPNKTWEGAVGGLCGSMIAALISGFTYLSQLSPSHCLLVAFICGIIGQFGDLAESLLKRNTGVKDSGNILPGHGGILDRIDSLLFAGPAFYLYLKLAS</sequence>
<dbReference type="UniPathway" id="UPA00557">
    <property type="reaction ID" value="UER00614"/>
</dbReference>
<feature type="transmembrane region" description="Helical" evidence="19">
    <location>
        <begin position="75"/>
        <end position="92"/>
    </location>
</feature>
<dbReference type="PANTHER" id="PTHR46382:SF1">
    <property type="entry name" value="PHOSPHATIDATE CYTIDYLYLTRANSFERASE"/>
    <property type="match status" value="1"/>
</dbReference>
<feature type="transmembrane region" description="Helical" evidence="19">
    <location>
        <begin position="104"/>
        <end position="124"/>
    </location>
</feature>
<dbReference type="KEGG" id="nva:G3M78_02425"/>
<accession>A0A7T0C0U4</accession>
<keyword evidence="16" id="KW-0594">Phospholipid biosynthesis</keyword>
<keyword evidence="9" id="KW-0444">Lipid biosynthesis</keyword>
<gene>
    <name evidence="20" type="ORF">G3M78_02425</name>
</gene>
<dbReference type="InterPro" id="IPR000374">
    <property type="entry name" value="PC_trans"/>
</dbReference>
<dbReference type="GO" id="GO:0016024">
    <property type="term" value="P:CDP-diacylglycerol biosynthetic process"/>
    <property type="evidence" value="ECO:0007669"/>
    <property type="project" value="UniProtKB-UniPathway"/>
</dbReference>
<keyword evidence="8" id="KW-1003">Cell membrane</keyword>
<evidence type="ECO:0000256" key="14">
    <source>
        <dbReference type="ARBA" id="ARBA00023098"/>
    </source>
</evidence>
<evidence type="ECO:0000256" key="13">
    <source>
        <dbReference type="ARBA" id="ARBA00022989"/>
    </source>
</evidence>
<organism evidence="20 21">
    <name type="scientific">Candidatus Nitrohelix vancouverensis</name>
    <dbReference type="NCBI Taxonomy" id="2705534"/>
    <lineage>
        <taxon>Bacteria</taxon>
        <taxon>Pseudomonadati</taxon>
        <taxon>Nitrospinota/Tectimicrobiota group</taxon>
        <taxon>Nitrospinota</taxon>
        <taxon>Nitrospinia</taxon>
        <taxon>Nitrospinales</taxon>
        <taxon>Nitrospinaceae</taxon>
        <taxon>Candidatus Nitrohelix</taxon>
    </lineage>
</organism>
<protein>
    <recommendedName>
        <fullName evidence="7 18">Phosphatidate cytidylyltransferase</fullName>
        <ecNumber evidence="6 18">2.7.7.41</ecNumber>
    </recommendedName>
</protein>
<name>A0A7T0C0U4_9BACT</name>
<comment type="pathway">
    <text evidence="3 18">Phospholipid metabolism; CDP-diacylglycerol biosynthesis; CDP-diacylglycerol from sn-glycerol 3-phosphate: step 3/3.</text>
</comment>
<comment type="pathway">
    <text evidence="4">Lipid metabolism.</text>
</comment>
<evidence type="ECO:0000256" key="16">
    <source>
        <dbReference type="ARBA" id="ARBA00023209"/>
    </source>
</evidence>
<reference evidence="21" key="1">
    <citation type="submission" date="2020-02" db="EMBL/GenBank/DDBJ databases">
        <title>Genomic and physiological characterization of two novel Nitrospinaceae genera.</title>
        <authorList>
            <person name="Mueller A.J."/>
            <person name="Jung M.-Y."/>
            <person name="Strachan C.R."/>
            <person name="Herbold C.W."/>
            <person name="Kirkegaard R.H."/>
            <person name="Daims H."/>
        </authorList>
    </citation>
    <scope>NUCLEOTIDE SEQUENCE [LARGE SCALE GENOMIC DNA]</scope>
</reference>
<evidence type="ECO:0000256" key="8">
    <source>
        <dbReference type="ARBA" id="ARBA00022475"/>
    </source>
</evidence>
<feature type="transmembrane region" description="Helical" evidence="19">
    <location>
        <begin position="130"/>
        <end position="151"/>
    </location>
</feature>
<dbReference type="Pfam" id="PF01148">
    <property type="entry name" value="CTP_transf_1"/>
    <property type="match status" value="1"/>
</dbReference>
<comment type="subcellular location">
    <subcellularLocation>
        <location evidence="2">Cell membrane</location>
        <topology evidence="2">Multi-pass membrane protein</topology>
    </subcellularLocation>
</comment>
<keyword evidence="17" id="KW-1208">Phospholipid metabolism</keyword>
<dbReference type="GO" id="GO:0004605">
    <property type="term" value="F:phosphatidate cytidylyltransferase activity"/>
    <property type="evidence" value="ECO:0007669"/>
    <property type="project" value="UniProtKB-EC"/>
</dbReference>
<dbReference type="Proteomes" id="UP000594464">
    <property type="component" value="Chromosome"/>
</dbReference>
<evidence type="ECO:0000256" key="9">
    <source>
        <dbReference type="ARBA" id="ARBA00022516"/>
    </source>
</evidence>
<dbReference type="EC" id="2.7.7.41" evidence="6 18"/>
<evidence type="ECO:0000256" key="6">
    <source>
        <dbReference type="ARBA" id="ARBA00012487"/>
    </source>
</evidence>
<proteinExistence type="inferred from homology"/>
<evidence type="ECO:0000256" key="4">
    <source>
        <dbReference type="ARBA" id="ARBA00005189"/>
    </source>
</evidence>
<keyword evidence="10 18" id="KW-0808">Transferase</keyword>
<feature type="transmembrane region" description="Helical" evidence="19">
    <location>
        <begin position="172"/>
        <end position="194"/>
    </location>
</feature>
<feature type="transmembrane region" description="Helical" evidence="19">
    <location>
        <begin position="17"/>
        <end position="37"/>
    </location>
</feature>
<keyword evidence="13 19" id="KW-1133">Transmembrane helix</keyword>
<evidence type="ECO:0000313" key="20">
    <source>
        <dbReference type="EMBL" id="QPJ64312.1"/>
    </source>
</evidence>
<evidence type="ECO:0000256" key="11">
    <source>
        <dbReference type="ARBA" id="ARBA00022692"/>
    </source>
</evidence>
<keyword evidence="15 19" id="KW-0472">Membrane</keyword>
<comment type="catalytic activity">
    <reaction evidence="1 18">
        <text>a 1,2-diacyl-sn-glycero-3-phosphate + CTP + H(+) = a CDP-1,2-diacyl-sn-glycerol + diphosphate</text>
        <dbReference type="Rhea" id="RHEA:16229"/>
        <dbReference type="ChEBI" id="CHEBI:15378"/>
        <dbReference type="ChEBI" id="CHEBI:33019"/>
        <dbReference type="ChEBI" id="CHEBI:37563"/>
        <dbReference type="ChEBI" id="CHEBI:58332"/>
        <dbReference type="ChEBI" id="CHEBI:58608"/>
        <dbReference type="EC" id="2.7.7.41"/>
    </reaction>
</comment>
<evidence type="ECO:0000256" key="10">
    <source>
        <dbReference type="ARBA" id="ARBA00022679"/>
    </source>
</evidence>
<evidence type="ECO:0000256" key="18">
    <source>
        <dbReference type="RuleBase" id="RU003938"/>
    </source>
</evidence>
<dbReference type="AlphaFoldDB" id="A0A7T0C0U4"/>
<keyword evidence="11 18" id="KW-0812">Transmembrane</keyword>
<keyword evidence="12 18" id="KW-0548">Nucleotidyltransferase</keyword>
<evidence type="ECO:0000256" key="2">
    <source>
        <dbReference type="ARBA" id="ARBA00004651"/>
    </source>
</evidence>
<dbReference type="EMBL" id="CP048620">
    <property type="protein sequence ID" value="QPJ64312.1"/>
    <property type="molecule type" value="Genomic_DNA"/>
</dbReference>
<comment type="similarity">
    <text evidence="5 18">Belongs to the CDS family.</text>
</comment>
<keyword evidence="14" id="KW-0443">Lipid metabolism</keyword>
<dbReference type="GO" id="GO:0005886">
    <property type="term" value="C:plasma membrane"/>
    <property type="evidence" value="ECO:0007669"/>
    <property type="project" value="UniProtKB-SubCell"/>
</dbReference>